<dbReference type="PANTHER" id="PTHR35563">
    <property type="entry name" value="BARREL METAL-DEPENDENT HYDROLASE, PUTATIVE (AFU_ORTHOLOGUE AFUA_1G16240)-RELATED"/>
    <property type="match status" value="1"/>
</dbReference>
<evidence type="ECO:0000313" key="3">
    <source>
        <dbReference type="EMBL" id="MBE7941077.1"/>
    </source>
</evidence>
<dbReference type="SUPFAM" id="SSF51556">
    <property type="entry name" value="Metallo-dependent hydrolases"/>
    <property type="match status" value="1"/>
</dbReference>
<proteinExistence type="predicted"/>
<keyword evidence="4" id="KW-1185">Reference proteome</keyword>
<dbReference type="EMBL" id="JADDOJ010000038">
    <property type="protein sequence ID" value="MBE7941077.1"/>
    <property type="molecule type" value="Genomic_DNA"/>
</dbReference>
<protein>
    <submittedName>
        <fullName evidence="3">Amidohydrolase family protein</fullName>
    </submittedName>
</protein>
<accession>A0ABR9SG98</accession>
<reference evidence="3 4" key="1">
    <citation type="submission" date="2020-10" db="EMBL/GenBank/DDBJ databases">
        <title>Draft genome of Ramlibacter aquaticus LMG 30558.</title>
        <authorList>
            <person name="Props R."/>
        </authorList>
    </citation>
    <scope>NUCLEOTIDE SEQUENCE [LARGE SCALE GENOMIC DNA]</scope>
    <source>
        <strain evidence="3 4">LMG 30558</strain>
    </source>
</reference>
<dbReference type="InterPro" id="IPR052358">
    <property type="entry name" value="Aro_Compnd_Degr_Hydrolases"/>
</dbReference>
<dbReference type="Gene3D" id="3.20.20.140">
    <property type="entry name" value="Metal-dependent hydrolases"/>
    <property type="match status" value="1"/>
</dbReference>
<evidence type="ECO:0000259" key="2">
    <source>
        <dbReference type="Pfam" id="PF04909"/>
    </source>
</evidence>
<name>A0ABR9SG98_9BURK</name>
<feature type="region of interest" description="Disordered" evidence="1">
    <location>
        <begin position="1"/>
        <end position="40"/>
    </location>
</feature>
<dbReference type="PANTHER" id="PTHR35563:SF2">
    <property type="entry name" value="BARREL METAL-DEPENDENT HYDROLASE, PUTATIVE (AFU_ORTHOLOGUE AFUA_1G16240)-RELATED"/>
    <property type="match status" value="1"/>
</dbReference>
<evidence type="ECO:0000256" key="1">
    <source>
        <dbReference type="SAM" id="MobiDB-lite"/>
    </source>
</evidence>
<sequence length="353" mass="37677">MLAAGAAAGGPGGRPHARRTGAAGRLADRPGGSASVKRRDTLRSLAGLAAVGLAGRAGAVAQPTEKAPAVPGPDPHPRTPRFRMPPRACDAHAHIFGPDDKYPYSPSRSYTPPEAPLADFQALHAALGIERCVLVNATLHGFDNRVVTDAIAQSGGRYRGVANVNDGMTPQDLQRLDEAGIRACRFAFLKRLGGVADRAAFERIAQRVAALDWHIVVYLDSESVAAMRPLLQQLPVPYLIDHMGTVNAAQGLDGANVKALLALQREDPKCWVKISGPDRVSATGAPYLDAVPIAQALIENAPDRVVWGTDWPHPNLKVMPNDGDLVDLVPLYAPDAALRQKLLVDNPARLYRF</sequence>
<gene>
    <name evidence="3" type="ORF">IM725_10905</name>
</gene>
<dbReference type="InterPro" id="IPR032466">
    <property type="entry name" value="Metal_Hydrolase"/>
</dbReference>
<evidence type="ECO:0000313" key="4">
    <source>
        <dbReference type="Proteomes" id="UP000715965"/>
    </source>
</evidence>
<comment type="caution">
    <text evidence="3">The sequence shown here is derived from an EMBL/GenBank/DDBJ whole genome shotgun (WGS) entry which is preliminary data.</text>
</comment>
<dbReference type="Pfam" id="PF04909">
    <property type="entry name" value="Amidohydro_2"/>
    <property type="match status" value="1"/>
</dbReference>
<dbReference type="InterPro" id="IPR006680">
    <property type="entry name" value="Amidohydro-rel"/>
</dbReference>
<dbReference type="Proteomes" id="UP000715965">
    <property type="component" value="Unassembled WGS sequence"/>
</dbReference>
<feature type="region of interest" description="Disordered" evidence="1">
    <location>
        <begin position="59"/>
        <end position="79"/>
    </location>
</feature>
<feature type="domain" description="Amidohydrolase-related" evidence="2">
    <location>
        <begin position="89"/>
        <end position="353"/>
    </location>
</feature>
<organism evidence="3 4">
    <name type="scientific">Ramlibacter aquaticus</name>
    <dbReference type="NCBI Taxonomy" id="2780094"/>
    <lineage>
        <taxon>Bacteria</taxon>
        <taxon>Pseudomonadati</taxon>
        <taxon>Pseudomonadota</taxon>
        <taxon>Betaproteobacteria</taxon>
        <taxon>Burkholderiales</taxon>
        <taxon>Comamonadaceae</taxon>
        <taxon>Ramlibacter</taxon>
    </lineage>
</organism>